<evidence type="ECO:0000256" key="2">
    <source>
        <dbReference type="SAM" id="MobiDB-lite"/>
    </source>
</evidence>
<feature type="compositionally biased region" description="Low complexity" evidence="2">
    <location>
        <begin position="97"/>
        <end position="116"/>
    </location>
</feature>
<proteinExistence type="predicted"/>
<evidence type="ECO:0000313" key="5">
    <source>
        <dbReference type="Proteomes" id="UP000646827"/>
    </source>
</evidence>
<dbReference type="Gene3D" id="3.30.160.60">
    <property type="entry name" value="Classic Zinc Finger"/>
    <property type="match status" value="1"/>
</dbReference>
<accession>A0A8H7RW23</accession>
<name>A0A8H7RW23_9FUNG</name>
<feature type="compositionally biased region" description="Polar residues" evidence="2">
    <location>
        <begin position="65"/>
        <end position="96"/>
    </location>
</feature>
<protein>
    <recommendedName>
        <fullName evidence="3">C2H2-type domain-containing protein</fullName>
    </recommendedName>
</protein>
<keyword evidence="1" id="KW-0862">Zinc</keyword>
<dbReference type="GO" id="GO:0008270">
    <property type="term" value="F:zinc ion binding"/>
    <property type="evidence" value="ECO:0007669"/>
    <property type="project" value="UniProtKB-KW"/>
</dbReference>
<reference evidence="4 5" key="1">
    <citation type="submission" date="2020-12" db="EMBL/GenBank/DDBJ databases">
        <title>Metabolic potential, ecology and presence of endohyphal bacteria is reflected in genomic diversity of Mucoromycotina.</title>
        <authorList>
            <person name="Muszewska A."/>
            <person name="Okrasinska A."/>
            <person name="Steczkiewicz K."/>
            <person name="Drgas O."/>
            <person name="Orlowska M."/>
            <person name="Perlinska-Lenart U."/>
            <person name="Aleksandrzak-Piekarczyk T."/>
            <person name="Szatraj K."/>
            <person name="Zielenkiewicz U."/>
            <person name="Pilsyk S."/>
            <person name="Malc E."/>
            <person name="Mieczkowski P."/>
            <person name="Kruszewska J.S."/>
            <person name="Biernat P."/>
            <person name="Pawlowska J."/>
        </authorList>
    </citation>
    <scope>NUCLEOTIDE SEQUENCE [LARGE SCALE GENOMIC DNA]</scope>
    <source>
        <strain evidence="4 5">CBS 142.35</strain>
    </source>
</reference>
<dbReference type="EMBL" id="JAEPRB010000238">
    <property type="protein sequence ID" value="KAG2218312.1"/>
    <property type="molecule type" value="Genomic_DNA"/>
</dbReference>
<dbReference type="PROSITE" id="PS50157">
    <property type="entry name" value="ZINC_FINGER_C2H2_2"/>
    <property type="match status" value="1"/>
</dbReference>
<evidence type="ECO:0000256" key="1">
    <source>
        <dbReference type="PROSITE-ProRule" id="PRU00042"/>
    </source>
</evidence>
<sequence length="198" mass="22998">MSINTKNFNYPGCGDNTETGLIAVFSPENNVEEQEQEVPSQYQAQLGRANTIPPRSVRKTEYMRHSSSSTSLHQDTTTHVSSFAVTSRQNRQGTSFPYTSPYTSRESSRSPSPTTSQYQDNLEPIEDRTCYVCNQVFSRARDLRRHIKMSNAHDTPAKYRCYLCKQEFKRCDVMKRHTYNRKCLDTFIKFNDDEYENN</sequence>
<dbReference type="OrthoDB" id="2278636at2759"/>
<evidence type="ECO:0000259" key="3">
    <source>
        <dbReference type="PROSITE" id="PS50157"/>
    </source>
</evidence>
<keyword evidence="1" id="KW-0479">Metal-binding</keyword>
<comment type="caution">
    <text evidence="4">The sequence shown here is derived from an EMBL/GenBank/DDBJ whole genome shotgun (WGS) entry which is preliminary data.</text>
</comment>
<gene>
    <name evidence="4" type="ORF">INT45_003655</name>
</gene>
<keyword evidence="5" id="KW-1185">Reference proteome</keyword>
<feature type="domain" description="C2H2-type" evidence="3">
    <location>
        <begin position="128"/>
        <end position="156"/>
    </location>
</feature>
<keyword evidence="1" id="KW-0863">Zinc-finger</keyword>
<feature type="region of interest" description="Disordered" evidence="2">
    <location>
        <begin position="59"/>
        <end position="121"/>
    </location>
</feature>
<dbReference type="Proteomes" id="UP000646827">
    <property type="component" value="Unassembled WGS sequence"/>
</dbReference>
<dbReference type="AlphaFoldDB" id="A0A8H7RW23"/>
<organism evidence="4 5">
    <name type="scientific">Circinella minor</name>
    <dbReference type="NCBI Taxonomy" id="1195481"/>
    <lineage>
        <taxon>Eukaryota</taxon>
        <taxon>Fungi</taxon>
        <taxon>Fungi incertae sedis</taxon>
        <taxon>Mucoromycota</taxon>
        <taxon>Mucoromycotina</taxon>
        <taxon>Mucoromycetes</taxon>
        <taxon>Mucorales</taxon>
        <taxon>Lichtheimiaceae</taxon>
        <taxon>Circinella</taxon>
    </lineage>
</organism>
<dbReference type="InterPro" id="IPR013087">
    <property type="entry name" value="Znf_C2H2_type"/>
</dbReference>
<evidence type="ECO:0000313" key="4">
    <source>
        <dbReference type="EMBL" id="KAG2218312.1"/>
    </source>
</evidence>